<dbReference type="GO" id="GO:0005524">
    <property type="term" value="F:ATP binding"/>
    <property type="evidence" value="ECO:0007669"/>
    <property type="project" value="UniProtKB-KW"/>
</dbReference>
<reference evidence="1 2" key="1">
    <citation type="submission" date="2020-08" db="EMBL/GenBank/DDBJ databases">
        <title>Genomic Encyclopedia of Type Strains, Phase IV (KMG-IV): sequencing the most valuable type-strain genomes for metagenomic binning, comparative biology and taxonomic classification.</title>
        <authorList>
            <person name="Goeker M."/>
        </authorList>
    </citation>
    <scope>NUCLEOTIDE SEQUENCE [LARGE SCALE GENOMIC DNA]</scope>
    <source>
        <strain evidence="1 2">DSM 45385</strain>
    </source>
</reference>
<dbReference type="RefSeq" id="WP_184961075.1">
    <property type="nucleotide sequence ID" value="NZ_JACHIN010000003.1"/>
</dbReference>
<sequence>MVSDEALRYPPGSLVIFTGLPGAGKSTLLTRLYGLTGDEHEPVAIGPVRVIDSRQSRNRWGRRLSWAPKPVRTFVVYVGHVSRIGRELAAGHSVVAHNRGAWPHVLHGFAWLARRRGRPFHLILLDVDPRTALEGQHARGRVVPAATFDRHSRRWRRLLAQVQGGSPAPAASATVLDRAGADALRALVFEDVPTVVDTGS</sequence>
<accession>A0A7W8A0M2</accession>
<comment type="caution">
    <text evidence="1">The sequence shown here is derived from an EMBL/GenBank/DDBJ whole genome shotgun (WGS) entry which is preliminary data.</text>
</comment>
<dbReference type="SUPFAM" id="SSF52540">
    <property type="entry name" value="P-loop containing nucleoside triphosphate hydrolases"/>
    <property type="match status" value="1"/>
</dbReference>
<dbReference type="EMBL" id="JACHIN010000003">
    <property type="protein sequence ID" value="MBB5077338.1"/>
    <property type="molecule type" value="Genomic_DNA"/>
</dbReference>
<dbReference type="Proteomes" id="UP000568380">
    <property type="component" value="Unassembled WGS sequence"/>
</dbReference>
<name>A0A7W8A0M2_9ACTN</name>
<evidence type="ECO:0000313" key="2">
    <source>
        <dbReference type="Proteomes" id="UP000568380"/>
    </source>
</evidence>
<gene>
    <name evidence="1" type="ORF">HNR40_002811</name>
</gene>
<evidence type="ECO:0000313" key="1">
    <source>
        <dbReference type="EMBL" id="MBB5077338.1"/>
    </source>
</evidence>
<proteinExistence type="predicted"/>
<dbReference type="Gene3D" id="3.40.50.300">
    <property type="entry name" value="P-loop containing nucleotide triphosphate hydrolases"/>
    <property type="match status" value="1"/>
</dbReference>
<protein>
    <submittedName>
        <fullName evidence="1">Energy-coupling factor transporter ATP-binding protein EcfA2</fullName>
    </submittedName>
</protein>
<keyword evidence="2" id="KW-1185">Reference proteome</keyword>
<keyword evidence="1" id="KW-0547">Nucleotide-binding</keyword>
<dbReference type="AlphaFoldDB" id="A0A7W8A0M2"/>
<dbReference type="InterPro" id="IPR027417">
    <property type="entry name" value="P-loop_NTPase"/>
</dbReference>
<organism evidence="1 2">
    <name type="scientific">Nonomuraea endophytica</name>
    <dbReference type="NCBI Taxonomy" id="714136"/>
    <lineage>
        <taxon>Bacteria</taxon>
        <taxon>Bacillati</taxon>
        <taxon>Actinomycetota</taxon>
        <taxon>Actinomycetes</taxon>
        <taxon>Streptosporangiales</taxon>
        <taxon>Streptosporangiaceae</taxon>
        <taxon>Nonomuraea</taxon>
    </lineage>
</organism>
<dbReference type="Pfam" id="PF13671">
    <property type="entry name" value="AAA_33"/>
    <property type="match status" value="1"/>
</dbReference>
<keyword evidence="1" id="KW-0067">ATP-binding</keyword>